<accession>A0A7K0DI86</accession>
<feature type="domain" description="Hint" evidence="2">
    <location>
        <begin position="430"/>
        <end position="531"/>
    </location>
</feature>
<feature type="compositionally biased region" description="Low complexity" evidence="1">
    <location>
        <begin position="211"/>
        <end position="223"/>
    </location>
</feature>
<dbReference type="InterPro" id="IPR032722">
    <property type="entry name" value="Deaminase_XOO_2897"/>
</dbReference>
<protein>
    <recommendedName>
        <fullName evidence="2">Hint domain-containing protein</fullName>
    </recommendedName>
</protein>
<evidence type="ECO:0000256" key="1">
    <source>
        <dbReference type="SAM" id="MobiDB-lite"/>
    </source>
</evidence>
<dbReference type="Pfam" id="PF07591">
    <property type="entry name" value="PT-HINT"/>
    <property type="match status" value="1"/>
</dbReference>
<keyword evidence="4" id="KW-1185">Reference proteome</keyword>
<organism evidence="3 4">
    <name type="scientific">Nocardia aurantia</name>
    <dbReference type="NCBI Taxonomy" id="2585199"/>
    <lineage>
        <taxon>Bacteria</taxon>
        <taxon>Bacillati</taxon>
        <taxon>Actinomycetota</taxon>
        <taxon>Actinomycetes</taxon>
        <taxon>Mycobacteriales</taxon>
        <taxon>Nocardiaceae</taxon>
        <taxon>Nocardia</taxon>
    </lineage>
</organism>
<reference evidence="3 4" key="1">
    <citation type="submission" date="2019-10" db="EMBL/GenBank/DDBJ databases">
        <title>Nocardia macrotermitis sp. nov. and Nocardia aurantia sp. nov., isolated from the gut of fungus growing-termite Macrotermes natalensis.</title>
        <authorList>
            <person name="Benndorf R."/>
            <person name="Schwitalla J."/>
            <person name="Martin K."/>
            <person name="De Beer W."/>
            <person name="Kaster A.-K."/>
            <person name="Vollmers J."/>
            <person name="Poulsen M."/>
            <person name="Beemelmanns C."/>
        </authorList>
    </citation>
    <scope>NUCLEOTIDE SEQUENCE [LARGE SCALE GENOMIC DNA]</scope>
    <source>
        <strain evidence="3 4">RB56</strain>
    </source>
</reference>
<dbReference type="Pfam" id="PF14440">
    <property type="entry name" value="XOO_2897-deam"/>
    <property type="match status" value="1"/>
</dbReference>
<feature type="region of interest" description="Disordered" evidence="1">
    <location>
        <begin position="211"/>
        <end position="230"/>
    </location>
</feature>
<dbReference type="SUPFAM" id="SSF51294">
    <property type="entry name" value="Hedgehog/intein (Hint) domain"/>
    <property type="match status" value="1"/>
</dbReference>
<dbReference type="EMBL" id="WEGI01000001">
    <property type="protein sequence ID" value="MQY24992.1"/>
    <property type="molecule type" value="Genomic_DNA"/>
</dbReference>
<evidence type="ECO:0000313" key="4">
    <source>
        <dbReference type="Proteomes" id="UP000431401"/>
    </source>
</evidence>
<dbReference type="NCBIfam" id="TIGR01443">
    <property type="entry name" value="intein_Cterm"/>
    <property type="match status" value="1"/>
</dbReference>
<dbReference type="InterPro" id="IPR030934">
    <property type="entry name" value="Intein_C"/>
</dbReference>
<name>A0A7K0DI86_9NOCA</name>
<dbReference type="InterPro" id="IPR036844">
    <property type="entry name" value="Hint_dom_sf"/>
</dbReference>
<evidence type="ECO:0000259" key="2">
    <source>
        <dbReference type="SMART" id="SM00306"/>
    </source>
</evidence>
<dbReference type="SMART" id="SM00306">
    <property type="entry name" value="HintN"/>
    <property type="match status" value="1"/>
</dbReference>
<dbReference type="InterPro" id="IPR003587">
    <property type="entry name" value="Hint_dom_N"/>
</dbReference>
<gene>
    <name evidence="3" type="ORF">NRB56_05460</name>
</gene>
<proteinExistence type="predicted"/>
<comment type="caution">
    <text evidence="3">The sequence shown here is derived from an EMBL/GenBank/DDBJ whole genome shotgun (WGS) entry which is preliminary data.</text>
</comment>
<dbReference type="Proteomes" id="UP000431401">
    <property type="component" value="Unassembled WGS sequence"/>
</dbReference>
<evidence type="ECO:0000313" key="3">
    <source>
        <dbReference type="EMBL" id="MQY24992.1"/>
    </source>
</evidence>
<dbReference type="PROSITE" id="PS51257">
    <property type="entry name" value="PROKAR_LIPOPROTEIN"/>
    <property type="match status" value="1"/>
</dbReference>
<dbReference type="Gene3D" id="2.170.16.10">
    <property type="entry name" value="Hedgehog/Intein (Hint) domain"/>
    <property type="match status" value="1"/>
</dbReference>
<sequence>MWFPRPGFGASRIGRARVLVAVLLGMVSLAGCTVLPGHPEARSNTAPFYLAVANLLSQPVIHYTGTSQDQSSTWDLRATDSGESLGALNQGSRRTEILTAGNRTYAKPPEGSQPALPSSISPAAVAGRWLTGTDTLTAGLPPGSWSPRTVGTALMNALDTTPEFPRIGDPTVPVGNDRAVEVATPAGVLDVSATAPYRVLQLKPLPYNARVTPTVRPAPTTTTEDGDAPVQSYAVSDSPLTDDIGPIVFVPMSFADMDRTYTDLIDRTRTLTDAVDIGVAFHFDQSGALNCNPTNCTVTANATTSTTATRPATLAGTVTASMTATVTVNTRPAGVCTDTRSLPINGSGTLTCVAPDVAAVVAQIKAEVEAQANAQARAVGHNVQVPYTLNYNAHIEIAAIAGVRAEVDLMVSTEQGEQRAAQNRAGPCSRNSFAAGTTVLMADGTTRPIETITEGAEVRNATPGTIATQTNRVVAVHRTDDDHDFVRLTIQGESGTGTIQTTAGHRFYDATTSTWIEAHALTPRDVLQTTTGAAVVRAVDPYTATTRTYNLTVAGTPTFFVVTNGIAVLVHNCTFAMVPYNQDELSRAAYKARVAAGVREGKNVAVARVPGWNDAATGDLVIGFSKTQRGGPTVHSEDDIMAQLSARGFGADRIVALYSERQPCSESCRPMLMEHLNPDVPVTYTVPWGDDAILRAAANDLLERLIAEAGGS</sequence>
<dbReference type="CDD" id="cd00081">
    <property type="entry name" value="Hint"/>
    <property type="match status" value="1"/>
</dbReference>
<dbReference type="PROSITE" id="PS50818">
    <property type="entry name" value="INTEIN_C_TER"/>
    <property type="match status" value="1"/>
</dbReference>
<dbReference type="AlphaFoldDB" id="A0A7K0DI86"/>